<evidence type="ECO:0000313" key="2">
    <source>
        <dbReference type="EMBL" id="MEX1665560.1"/>
    </source>
</evidence>
<comment type="caution">
    <text evidence="2">The sequence shown here is derived from an EMBL/GenBank/DDBJ whole genome shotgun (WGS) entry which is preliminary data.</text>
</comment>
<protein>
    <submittedName>
        <fullName evidence="2">Esterase/lipase family protein</fullName>
    </submittedName>
</protein>
<sequence>METGKSLHGAARLAFDAVENVTDIVEGMYRNIAAVPLPLGKAPQGRARGIAGLVHEVVRQVNRGVRSATDVVLTPASDYFDKFYPPGPHRAAAIAALNGVCGDHLLKTANPLAIPMRMRVYLPLDRSESPSVDGDQIEPKIAFASLFETSLRAVEVYPQPCAFAEADFSPSGRILILAHGLCMNDMEWTSKNHNHGRMLADAHGYTPVYAHYNSGRHISENGREFGEQISGLIDAWPVPVESVSIVGFSMGGLLTRSALHLAQQQQSSWLEKVDKVVYVGTPHHGSALERGGYWLQKSMTYSPYTAPLAALGRIRSAGITDLRHGNILDDDWQLHDEHEDNSDHRSSVPLAAGIQHYAIGASLSKCASTDMSRLRSDGLVHPNSSWGKHPKPEFNLQLSEDNCRIFYGLGHLAMLHDQRVATQLNTWLQR</sequence>
<dbReference type="Proteomes" id="UP001557484">
    <property type="component" value="Unassembled WGS sequence"/>
</dbReference>
<dbReference type="InterPro" id="IPR012908">
    <property type="entry name" value="PGAP1-ab_dom-like"/>
</dbReference>
<accession>A0ABV3TW58</accession>
<name>A0ABV3TW58_9GAMM</name>
<organism evidence="2 3">
    <name type="scientific">Zhongshania arctica</name>
    <dbReference type="NCBI Taxonomy" id="3238302"/>
    <lineage>
        <taxon>Bacteria</taxon>
        <taxon>Pseudomonadati</taxon>
        <taxon>Pseudomonadota</taxon>
        <taxon>Gammaproteobacteria</taxon>
        <taxon>Cellvibrionales</taxon>
        <taxon>Spongiibacteraceae</taxon>
        <taxon>Zhongshania</taxon>
    </lineage>
</organism>
<keyword evidence="3" id="KW-1185">Reference proteome</keyword>
<evidence type="ECO:0000313" key="3">
    <source>
        <dbReference type="Proteomes" id="UP001557484"/>
    </source>
</evidence>
<feature type="domain" description="GPI inositol-deacylase PGAP1-like alpha/beta" evidence="1">
    <location>
        <begin position="237"/>
        <end position="339"/>
    </location>
</feature>
<dbReference type="EMBL" id="JBFRYB010000001">
    <property type="protein sequence ID" value="MEX1665560.1"/>
    <property type="molecule type" value="Genomic_DNA"/>
</dbReference>
<gene>
    <name evidence="2" type="ORF">AB4875_08660</name>
</gene>
<dbReference type="Pfam" id="PF07819">
    <property type="entry name" value="PGAP1"/>
    <property type="match status" value="1"/>
</dbReference>
<dbReference type="SUPFAM" id="SSF53474">
    <property type="entry name" value="alpha/beta-Hydrolases"/>
    <property type="match status" value="1"/>
</dbReference>
<reference evidence="2 3" key="1">
    <citation type="journal article" date="2011" name="Int. J. Syst. Evol. Microbiol.">
        <title>Zhongshania antarctica gen. nov., sp. nov. and Zhongshania guokunii sp. nov., gammaproteobacteria respectively isolated from coastal attached (fast) ice and surface seawater of the Antarctic.</title>
        <authorList>
            <person name="Li H.J."/>
            <person name="Zhang X.Y."/>
            <person name="Chen C.X."/>
            <person name="Zhang Y.J."/>
            <person name="Gao Z.M."/>
            <person name="Yu Y."/>
            <person name="Chen X.L."/>
            <person name="Chen B."/>
            <person name="Zhang Y.Z."/>
        </authorList>
    </citation>
    <scope>NUCLEOTIDE SEQUENCE [LARGE SCALE GENOMIC DNA]</scope>
    <source>
        <strain evidence="2 3">R06B22</strain>
    </source>
</reference>
<dbReference type="RefSeq" id="WP_368375663.1">
    <property type="nucleotide sequence ID" value="NZ_JBFRYB010000001.1"/>
</dbReference>
<dbReference type="Gene3D" id="3.40.50.1820">
    <property type="entry name" value="alpha/beta hydrolase"/>
    <property type="match status" value="1"/>
</dbReference>
<dbReference type="InterPro" id="IPR029058">
    <property type="entry name" value="AB_hydrolase_fold"/>
</dbReference>
<evidence type="ECO:0000259" key="1">
    <source>
        <dbReference type="Pfam" id="PF07819"/>
    </source>
</evidence>
<proteinExistence type="predicted"/>